<evidence type="ECO:0000313" key="1">
    <source>
        <dbReference type="EMBL" id="PJJ73972.1"/>
    </source>
</evidence>
<dbReference type="AlphaFoldDB" id="A0A2M9CPY0"/>
<protein>
    <recommendedName>
        <fullName evidence="3">CUE domain-containing protein</fullName>
    </recommendedName>
</protein>
<dbReference type="OrthoDB" id="4277148at2"/>
<dbReference type="Proteomes" id="UP000231693">
    <property type="component" value="Unassembled WGS sequence"/>
</dbReference>
<dbReference type="NCBIfam" id="NF046112">
    <property type="entry name" value="MSMEG_6209_Nter"/>
    <property type="match status" value="1"/>
</dbReference>
<accession>A0A2M9CPY0</accession>
<gene>
    <name evidence="1" type="ORF">CLV28_1458</name>
</gene>
<sequence>MDAEHESQEIEDVVARVHARFPDVSPQDVREQVRAELGRHGDATVRDFVPVLVEHAVMDTLRASARPTDLPTEAS</sequence>
<proteinExistence type="predicted"/>
<evidence type="ECO:0000313" key="2">
    <source>
        <dbReference type="Proteomes" id="UP000231693"/>
    </source>
</evidence>
<keyword evidence="2" id="KW-1185">Reference proteome</keyword>
<dbReference type="Gene3D" id="1.10.8.1060">
    <property type="entry name" value="Corynebacterium glutamicum thioredoxin-dependent arsenate reductase, N-terminal domain"/>
    <property type="match status" value="1"/>
</dbReference>
<dbReference type="RefSeq" id="WP_100422654.1">
    <property type="nucleotide sequence ID" value="NZ_BOOX01000002.1"/>
</dbReference>
<comment type="caution">
    <text evidence="1">The sequence shown here is derived from an EMBL/GenBank/DDBJ whole genome shotgun (WGS) entry which is preliminary data.</text>
</comment>
<dbReference type="EMBL" id="PGFE01000002">
    <property type="protein sequence ID" value="PJJ73972.1"/>
    <property type="molecule type" value="Genomic_DNA"/>
</dbReference>
<reference evidence="1 2" key="1">
    <citation type="submission" date="2017-11" db="EMBL/GenBank/DDBJ databases">
        <title>Genomic Encyclopedia of Archaeal and Bacterial Type Strains, Phase II (KMG-II): From Individual Species to Whole Genera.</title>
        <authorList>
            <person name="Goeker M."/>
        </authorList>
    </citation>
    <scope>NUCLEOTIDE SEQUENCE [LARGE SCALE GENOMIC DNA]</scope>
    <source>
        <strain evidence="1 2">DSM 25478</strain>
    </source>
</reference>
<evidence type="ECO:0008006" key="3">
    <source>
        <dbReference type="Google" id="ProtNLM"/>
    </source>
</evidence>
<name>A0A2M9CPY0_9CELL</name>
<organism evidence="1 2">
    <name type="scientific">Sediminihabitans luteus</name>
    <dbReference type="NCBI Taxonomy" id="1138585"/>
    <lineage>
        <taxon>Bacteria</taxon>
        <taxon>Bacillati</taxon>
        <taxon>Actinomycetota</taxon>
        <taxon>Actinomycetes</taxon>
        <taxon>Micrococcales</taxon>
        <taxon>Cellulomonadaceae</taxon>
        <taxon>Sediminihabitans</taxon>
    </lineage>
</organism>